<reference evidence="1 2" key="1">
    <citation type="submission" date="2020-08" db="EMBL/GenBank/DDBJ databases">
        <title>Sequencing the genomes of 1000 actinobacteria strains.</title>
        <authorList>
            <person name="Klenk H.-P."/>
        </authorList>
    </citation>
    <scope>NUCLEOTIDE SEQUENCE [LARGE SCALE GENOMIC DNA]</scope>
    <source>
        <strain evidence="1 2">DSM 44936</strain>
    </source>
</reference>
<gene>
    <name evidence="1" type="ORF">BJ992_005639</name>
</gene>
<comment type="caution">
    <text evidence="1">The sequence shown here is derived from an EMBL/GenBank/DDBJ whole genome shotgun (WGS) entry which is preliminary data.</text>
</comment>
<dbReference type="RefSeq" id="WP_221475014.1">
    <property type="nucleotide sequence ID" value="NZ_BAAALO010000041.1"/>
</dbReference>
<protein>
    <submittedName>
        <fullName evidence="1">Uncharacterized protein</fullName>
    </submittedName>
</protein>
<evidence type="ECO:0000313" key="2">
    <source>
        <dbReference type="Proteomes" id="UP000555564"/>
    </source>
</evidence>
<evidence type="ECO:0000313" key="1">
    <source>
        <dbReference type="EMBL" id="MBB6476208.1"/>
    </source>
</evidence>
<proteinExistence type="predicted"/>
<dbReference type="EMBL" id="JACHIU010000001">
    <property type="protein sequence ID" value="MBB6476208.1"/>
    <property type="molecule type" value="Genomic_DNA"/>
</dbReference>
<dbReference type="AlphaFoldDB" id="A0A7X0M8T7"/>
<organism evidence="1 2">
    <name type="scientific">Sphaerisporangium rubeum</name>
    <dbReference type="NCBI Taxonomy" id="321317"/>
    <lineage>
        <taxon>Bacteria</taxon>
        <taxon>Bacillati</taxon>
        <taxon>Actinomycetota</taxon>
        <taxon>Actinomycetes</taxon>
        <taxon>Streptosporangiales</taxon>
        <taxon>Streptosporangiaceae</taxon>
        <taxon>Sphaerisporangium</taxon>
    </lineage>
</organism>
<keyword evidence="2" id="KW-1185">Reference proteome</keyword>
<dbReference type="Proteomes" id="UP000555564">
    <property type="component" value="Unassembled WGS sequence"/>
</dbReference>
<accession>A0A7X0M8T7</accession>
<sequence>MDVVKVVGWDEGGDEAWVEGGSPEEVERLAGEGRVVLVVLEGDVSGQVAAASVYGWLGARVFRTAFPEEVRTALDMVESLAGRRPPAVTRRGLA</sequence>
<name>A0A7X0M8T7_9ACTN</name>